<evidence type="ECO:0000313" key="1">
    <source>
        <dbReference type="EMBL" id="CAD7438819.1"/>
    </source>
</evidence>
<dbReference type="AlphaFoldDB" id="A0A7R9HYM4"/>
<dbReference type="EMBL" id="OD564535">
    <property type="protein sequence ID" value="CAD7438819.1"/>
    <property type="molecule type" value="Genomic_DNA"/>
</dbReference>
<proteinExistence type="predicted"/>
<gene>
    <name evidence="1" type="ORF">TBIB3V08_LOCUS1404</name>
</gene>
<name>A0A7R9HYM4_9NEOP</name>
<sequence>MMSAYTQFGYSYPSASQTFPSTADKPDENDDFYLVPIVFVAVPNKTGHKRTVFQVCVRNVCHQPLCIARLAD</sequence>
<organism evidence="1">
    <name type="scientific">Timema bartmani</name>
    <dbReference type="NCBI Taxonomy" id="61472"/>
    <lineage>
        <taxon>Eukaryota</taxon>
        <taxon>Metazoa</taxon>
        <taxon>Ecdysozoa</taxon>
        <taxon>Arthropoda</taxon>
        <taxon>Hexapoda</taxon>
        <taxon>Insecta</taxon>
        <taxon>Pterygota</taxon>
        <taxon>Neoptera</taxon>
        <taxon>Polyneoptera</taxon>
        <taxon>Phasmatodea</taxon>
        <taxon>Timematodea</taxon>
        <taxon>Timematoidea</taxon>
        <taxon>Timematidae</taxon>
        <taxon>Timema</taxon>
    </lineage>
</organism>
<protein>
    <submittedName>
        <fullName evidence="1">Uncharacterized protein</fullName>
    </submittedName>
</protein>
<reference evidence="1" key="1">
    <citation type="submission" date="2020-11" db="EMBL/GenBank/DDBJ databases">
        <authorList>
            <person name="Tran Van P."/>
        </authorList>
    </citation>
    <scope>NUCLEOTIDE SEQUENCE</scope>
</reference>
<accession>A0A7R9HYM4</accession>